<dbReference type="AlphaFoldDB" id="A0A6H0SMH8"/>
<name>A0A6H0SMH8_9MICC</name>
<sequence length="136" mass="13232">MGAVAAFLLAATRALSSFLRRALTLPSVDSLAGLASVAWALWACSSLAASAARIFSSLRRRLVALAFSGSPAVSLDAASGVVAAGVAAAPVAAAAAEAPAVCAAWLLPSAGVSALPAEVLSDSDFSGSALWAAFGS</sequence>
<organism evidence="1 2">
    <name type="scientific">Glutamicibacter mishrai</name>
    <dbReference type="NCBI Taxonomy" id="1775880"/>
    <lineage>
        <taxon>Bacteria</taxon>
        <taxon>Bacillati</taxon>
        <taxon>Actinomycetota</taxon>
        <taxon>Actinomycetes</taxon>
        <taxon>Micrococcales</taxon>
        <taxon>Micrococcaceae</taxon>
        <taxon>Glutamicibacter</taxon>
    </lineage>
</organism>
<dbReference type="EMBL" id="CP032549">
    <property type="protein sequence ID" value="QIV87791.1"/>
    <property type="molecule type" value="Genomic_DNA"/>
</dbReference>
<accession>A0A6H0SMH8</accession>
<keyword evidence="2" id="KW-1185">Reference proteome</keyword>
<reference evidence="1 2" key="1">
    <citation type="submission" date="2018-09" db="EMBL/GenBank/DDBJ databases">
        <title>Glutamicibacter mishrai S5-52T (LMG 29155T = KCTC 39846T).</title>
        <authorList>
            <person name="Das S.K."/>
        </authorList>
    </citation>
    <scope>NUCLEOTIDE SEQUENCE [LARGE SCALE GENOMIC DNA]</scope>
    <source>
        <strain evidence="1 2">S5-52</strain>
    </source>
</reference>
<dbReference type="Proteomes" id="UP000502331">
    <property type="component" value="Chromosome"/>
</dbReference>
<proteinExistence type="predicted"/>
<evidence type="ECO:0000313" key="1">
    <source>
        <dbReference type="EMBL" id="QIV87791.1"/>
    </source>
</evidence>
<gene>
    <name evidence="1" type="ORF">D3791_12145</name>
</gene>
<protein>
    <submittedName>
        <fullName evidence="1">Uncharacterized protein</fullName>
    </submittedName>
</protein>
<evidence type="ECO:0000313" key="2">
    <source>
        <dbReference type="Proteomes" id="UP000502331"/>
    </source>
</evidence>